<evidence type="ECO:0000256" key="1">
    <source>
        <dbReference type="SAM" id="Phobius"/>
    </source>
</evidence>
<feature type="transmembrane region" description="Helical" evidence="1">
    <location>
        <begin position="367"/>
        <end position="393"/>
    </location>
</feature>
<proteinExistence type="predicted"/>
<keyword evidence="1" id="KW-1133">Transmembrane helix</keyword>
<name>A0ABY3NGA2_ELIMR</name>
<keyword evidence="1" id="KW-0812">Transmembrane</keyword>
<dbReference type="Proteomes" id="UP000324513">
    <property type="component" value="Unassembled WGS sequence"/>
</dbReference>
<gene>
    <name evidence="2" type="ORF">LX74_01686</name>
</gene>
<dbReference type="PROSITE" id="PS01137">
    <property type="entry name" value="TATD_1"/>
    <property type="match status" value="1"/>
</dbReference>
<dbReference type="InterPro" id="IPR018228">
    <property type="entry name" value="DNase_TatD-rel_CS"/>
</dbReference>
<evidence type="ECO:0008006" key="4">
    <source>
        <dbReference type="Google" id="ProtNLM"/>
    </source>
</evidence>
<organism evidence="2 3">
    <name type="scientific">Elizabethkingia miricola</name>
    <name type="common">Chryseobacterium miricola</name>
    <dbReference type="NCBI Taxonomy" id="172045"/>
    <lineage>
        <taxon>Bacteria</taxon>
        <taxon>Pseudomonadati</taxon>
        <taxon>Bacteroidota</taxon>
        <taxon>Flavobacteriia</taxon>
        <taxon>Flavobacteriales</taxon>
        <taxon>Weeksellaceae</taxon>
        <taxon>Elizabethkingia</taxon>
    </lineage>
</organism>
<evidence type="ECO:0000313" key="3">
    <source>
        <dbReference type="Proteomes" id="UP000324513"/>
    </source>
</evidence>
<evidence type="ECO:0000313" key="2">
    <source>
        <dbReference type="EMBL" id="TYO92029.1"/>
    </source>
</evidence>
<keyword evidence="1" id="KW-0472">Membrane</keyword>
<sequence length="465" mass="54431">MKTLYDDGFRGVLSLAAIEKLETVKIFDTHIHLDTAIHIDMGNQSFYFENCTFTGQRIDFSISKQKASDYQSLQFINCAISNDLFIKDCKLYRVEFLNVHVVSNSFHITTAEIKYISIIGSPEQHSEIKSLMLNSLNSETEITDLDFRLNDIETFAIHNCAFNTIMINANKINRLSFDKLNCNNYFQFWKNILTEFSTIKKSVINEFIGKGTIYGTELEFEQVVFKDVCRLERVPKNSKSSLTFKECTFDKSVYFDESHFHELSIIAAFFKDIVSFNSTTVSIIKFRSVHFDKVAFFNDFIILLKNLVDIGTIRIIKNQLYKTENKIDYIDYNVIEQNLLLNDKNLNLNDKILLQLNKRSNNFGSSWLKAVWFTLKVSLFGFFVLLFVNTFLIDSGYKYEINLNSKWASLQEILKEWLRFTFSFDLRSYQNYESNGFLLFVFFFFKIFIGYGVYQTIAAFRKHSK</sequence>
<dbReference type="RefSeq" id="WP_065080890.1">
    <property type="nucleotide sequence ID" value="NZ_FLSS01000036.1"/>
</dbReference>
<keyword evidence="3" id="KW-1185">Reference proteome</keyword>
<comment type="caution">
    <text evidence="2">The sequence shown here is derived from an EMBL/GenBank/DDBJ whole genome shotgun (WGS) entry which is preliminary data.</text>
</comment>
<accession>A0ABY3NGA2</accession>
<dbReference type="EMBL" id="VNHK01000005">
    <property type="protein sequence ID" value="TYO92029.1"/>
    <property type="molecule type" value="Genomic_DNA"/>
</dbReference>
<protein>
    <recommendedName>
        <fullName evidence="4">Pentapeptide repeat-containing protein</fullName>
    </recommendedName>
</protein>
<feature type="transmembrane region" description="Helical" evidence="1">
    <location>
        <begin position="437"/>
        <end position="460"/>
    </location>
</feature>
<reference evidence="2 3" key="1">
    <citation type="submission" date="2019-07" db="EMBL/GenBank/DDBJ databases">
        <title>Genomic Encyclopedia of Archaeal and Bacterial Type Strains, Phase II (KMG-II): from individual species to whole genera.</title>
        <authorList>
            <person name="Goeker M."/>
        </authorList>
    </citation>
    <scope>NUCLEOTIDE SEQUENCE [LARGE SCALE GENOMIC DNA]</scope>
    <source>
        <strain evidence="2 3">DSM 14571</strain>
    </source>
</reference>